<gene>
    <name evidence="1" type="ORF">COPCOM_00895</name>
</gene>
<name>C0B6X4_9FIRM</name>
<dbReference type="GO" id="GO:0005737">
    <property type="term" value="C:cytoplasm"/>
    <property type="evidence" value="ECO:0007669"/>
    <property type="project" value="TreeGrafter"/>
</dbReference>
<dbReference type="HOGENOM" id="CLU_388680_0_0_9"/>
<accession>C0B6X4</accession>
<evidence type="ECO:0000313" key="1">
    <source>
        <dbReference type="EMBL" id="EEG90667.1"/>
    </source>
</evidence>
<proteinExistence type="predicted"/>
<dbReference type="AlphaFoldDB" id="C0B6X4"/>
<sequence>MIFAVSLADYGNTAIDVQFFMDLFQDDTIEDFIVESMPGVNELVKIEKKNGKDQIRIRYHLFANEILRQMSLGKDAKEISFLNLVDDILVFIEDSRNGKITINQNTLSLMRSLFITRNADVDAEKPVFSPLIEKLKDEHKVVSDGKYDDTNDAIISIFNKLVETYPEEPHFTAHLARFYFYIDKNYDKGFANIDAAIALSESTYGYVDPLLYHMKAMGYSSRISNKYIKDLVRAINDNSEKEKINLINQIENDAQEAFKLYELVRKSNVGIAGHVSEIYMCINVANAIKRVLEESGESFSNYLLQSDGDWVMKYVDRATDLWEEVKKIAPETNSEELEQLEIRIKQLTSDLEGTISLWEDYVNSDTTIDKTQARRILAHAYIKQMENGSKKDEQDVLKKIIKLMEDNMVVESQHTGNIRLWFDAICKYKVENQETLIMDAINKLNRWISLTDSVEAHYYRFVLKFIQAINGSILAESELPKLLRELKQKSMNLYNRTVPQHWLVNEGTGLSMLYSNSRSKKNAISEEEMAKKMRLIVGRISNNYVNESHAYINYHGTEIYFNPSATKGEIDKSKINQRVKFGIGFSYDGPRAYNSSIQLMGKEDVEEVRNIETGMIIKCEVIKNVAFFTQVRLVGYSEEVGSIHIDELSNPFNRNHRPSIGSVFEVKVLNQKFDNKTQRNIWMLTMNVSGSSDEEREETAMAKALKNIKL</sequence>
<reference evidence="1 2" key="2">
    <citation type="submission" date="2009-03" db="EMBL/GenBank/DDBJ databases">
        <title>Draft genome sequence of Coprococcus comes (ATCC 27758).</title>
        <authorList>
            <person name="Sudarsanam P."/>
            <person name="Ley R."/>
            <person name="Guruge J."/>
            <person name="Turnbaugh P.J."/>
            <person name="Mahowald M."/>
            <person name="Liep D."/>
            <person name="Gordon J."/>
        </authorList>
    </citation>
    <scope>NUCLEOTIDE SEQUENCE [LARGE SCALE GENOMIC DNA]</scope>
    <source>
        <strain evidence="1 2">ATCC 27758</strain>
    </source>
</reference>
<dbReference type="Proteomes" id="UP000003793">
    <property type="component" value="Unassembled WGS sequence"/>
</dbReference>
<reference evidence="1 2" key="1">
    <citation type="submission" date="2009-02" db="EMBL/GenBank/DDBJ databases">
        <authorList>
            <person name="Fulton L."/>
            <person name="Clifton S."/>
            <person name="Fulton B."/>
            <person name="Xu J."/>
            <person name="Minx P."/>
            <person name="Pepin K.H."/>
            <person name="Johnson M."/>
            <person name="Bhonagiri V."/>
            <person name="Nash W.E."/>
            <person name="Mardis E.R."/>
            <person name="Wilson R.K."/>
        </authorList>
    </citation>
    <scope>NUCLEOTIDE SEQUENCE [LARGE SCALE GENOMIC DNA]</scope>
    <source>
        <strain evidence="1 2">ATCC 27758</strain>
    </source>
</reference>
<organism evidence="1 2">
    <name type="scientific">Coprococcus comes ATCC 27758</name>
    <dbReference type="NCBI Taxonomy" id="470146"/>
    <lineage>
        <taxon>Bacteria</taxon>
        <taxon>Bacillati</taxon>
        <taxon>Bacillota</taxon>
        <taxon>Clostridia</taxon>
        <taxon>Lachnospirales</taxon>
        <taxon>Lachnospiraceae</taxon>
        <taxon>Coprococcus</taxon>
    </lineage>
</organism>
<protein>
    <submittedName>
        <fullName evidence="1">Uncharacterized protein</fullName>
    </submittedName>
</protein>
<evidence type="ECO:0000313" key="2">
    <source>
        <dbReference type="Proteomes" id="UP000003793"/>
    </source>
</evidence>
<dbReference type="PANTHER" id="PTHR16155">
    <property type="entry name" value="DED DOMAIN-CONTAINING PROTEIN"/>
    <property type="match status" value="1"/>
</dbReference>
<comment type="caution">
    <text evidence="1">The sequence shown here is derived from an EMBL/GenBank/DDBJ whole genome shotgun (WGS) entry which is preliminary data.</text>
</comment>
<dbReference type="EMBL" id="ABVR01000037">
    <property type="protein sequence ID" value="EEG90667.1"/>
    <property type="molecule type" value="Genomic_DNA"/>
</dbReference>
<dbReference type="InterPro" id="IPR012340">
    <property type="entry name" value="NA-bd_OB-fold"/>
</dbReference>
<dbReference type="PANTHER" id="PTHR16155:SF19">
    <property type="entry name" value="DED DOMAIN-CONTAINING PROTEIN"/>
    <property type="match status" value="1"/>
</dbReference>
<dbReference type="SUPFAM" id="SSF50249">
    <property type="entry name" value="Nucleic acid-binding proteins"/>
    <property type="match status" value="1"/>
</dbReference>